<evidence type="ECO:0000256" key="1">
    <source>
        <dbReference type="SAM" id="Coils"/>
    </source>
</evidence>
<keyword evidence="3" id="KW-1185">Reference proteome</keyword>
<comment type="caution">
    <text evidence="2">The sequence shown here is derived from an EMBL/GenBank/DDBJ whole genome shotgun (WGS) entry which is preliminary data.</text>
</comment>
<dbReference type="Proteomes" id="UP001418444">
    <property type="component" value="Unassembled WGS sequence"/>
</dbReference>
<protein>
    <submittedName>
        <fullName evidence="2">Uncharacterized protein</fullName>
    </submittedName>
</protein>
<gene>
    <name evidence="2" type="ORF">GCM10022231_23870</name>
</gene>
<evidence type="ECO:0000313" key="3">
    <source>
        <dbReference type="Proteomes" id="UP001418444"/>
    </source>
</evidence>
<dbReference type="RefSeq" id="WP_344783980.1">
    <property type="nucleotide sequence ID" value="NZ_BAAAZW010000006.1"/>
</dbReference>
<sequence>MTDRDVLTEAWERLSVNRLGTSAFREADKDLAAIQRLVDEVERLIAANAELVRRGLGAAEKRDAALAAIERVRKVNPDCDCPCCDGWWLGIERALDGGERDE</sequence>
<dbReference type="EMBL" id="BAAAZW010000006">
    <property type="protein sequence ID" value="GAA3962870.1"/>
    <property type="molecule type" value="Genomic_DNA"/>
</dbReference>
<proteinExistence type="predicted"/>
<reference evidence="3" key="1">
    <citation type="journal article" date="2019" name="Int. J. Syst. Evol. Microbiol.">
        <title>The Global Catalogue of Microorganisms (GCM) 10K type strain sequencing project: providing services to taxonomists for standard genome sequencing and annotation.</title>
        <authorList>
            <consortium name="The Broad Institute Genomics Platform"/>
            <consortium name="The Broad Institute Genome Sequencing Center for Infectious Disease"/>
            <person name="Wu L."/>
            <person name="Ma J."/>
        </authorList>
    </citation>
    <scope>NUCLEOTIDE SEQUENCE [LARGE SCALE GENOMIC DNA]</scope>
    <source>
        <strain evidence="3">JCM 16923</strain>
    </source>
</reference>
<organism evidence="2 3">
    <name type="scientific">Gordonia caeni</name>
    <dbReference type="NCBI Taxonomy" id="1007097"/>
    <lineage>
        <taxon>Bacteria</taxon>
        <taxon>Bacillati</taxon>
        <taxon>Actinomycetota</taxon>
        <taxon>Actinomycetes</taxon>
        <taxon>Mycobacteriales</taxon>
        <taxon>Gordoniaceae</taxon>
        <taxon>Gordonia</taxon>
    </lineage>
</organism>
<feature type="coiled-coil region" evidence="1">
    <location>
        <begin position="24"/>
        <end position="54"/>
    </location>
</feature>
<name>A0ABP7PBG6_9ACTN</name>
<keyword evidence="1" id="KW-0175">Coiled coil</keyword>
<evidence type="ECO:0000313" key="2">
    <source>
        <dbReference type="EMBL" id="GAA3962870.1"/>
    </source>
</evidence>
<accession>A0ABP7PBG6</accession>